<sequence length="125" mass="14146">MGVVAFQGHVASDELPPFNYVSLCLMYSVHQLIIRQPSVHSRGQRGSAGGGVRGDLVYQIHFPLRREENVLPNFRNNKTVGRPQTCLVAVTARRPPLFDNKLILEFRFYVLRAGPARRRECSTLL</sequence>
<gene>
    <name evidence="1" type="ORF">EVAR_38621_1</name>
</gene>
<comment type="caution">
    <text evidence="1">The sequence shown here is derived from an EMBL/GenBank/DDBJ whole genome shotgun (WGS) entry which is preliminary data.</text>
</comment>
<evidence type="ECO:0000313" key="2">
    <source>
        <dbReference type="Proteomes" id="UP000299102"/>
    </source>
</evidence>
<reference evidence="1 2" key="1">
    <citation type="journal article" date="2019" name="Commun. Biol.">
        <title>The bagworm genome reveals a unique fibroin gene that provides high tensile strength.</title>
        <authorList>
            <person name="Kono N."/>
            <person name="Nakamura H."/>
            <person name="Ohtoshi R."/>
            <person name="Tomita M."/>
            <person name="Numata K."/>
            <person name="Arakawa K."/>
        </authorList>
    </citation>
    <scope>NUCLEOTIDE SEQUENCE [LARGE SCALE GENOMIC DNA]</scope>
</reference>
<name>A0A4C1WU17_EUMVA</name>
<dbReference type="Proteomes" id="UP000299102">
    <property type="component" value="Unassembled WGS sequence"/>
</dbReference>
<keyword evidence="2" id="KW-1185">Reference proteome</keyword>
<proteinExistence type="predicted"/>
<accession>A0A4C1WU17</accession>
<dbReference type="EMBL" id="BGZK01000630">
    <property type="protein sequence ID" value="GBP53647.1"/>
    <property type="molecule type" value="Genomic_DNA"/>
</dbReference>
<protein>
    <submittedName>
        <fullName evidence="1">Uncharacterized protein</fullName>
    </submittedName>
</protein>
<organism evidence="1 2">
    <name type="scientific">Eumeta variegata</name>
    <name type="common">Bagworm moth</name>
    <name type="synonym">Eumeta japonica</name>
    <dbReference type="NCBI Taxonomy" id="151549"/>
    <lineage>
        <taxon>Eukaryota</taxon>
        <taxon>Metazoa</taxon>
        <taxon>Ecdysozoa</taxon>
        <taxon>Arthropoda</taxon>
        <taxon>Hexapoda</taxon>
        <taxon>Insecta</taxon>
        <taxon>Pterygota</taxon>
        <taxon>Neoptera</taxon>
        <taxon>Endopterygota</taxon>
        <taxon>Lepidoptera</taxon>
        <taxon>Glossata</taxon>
        <taxon>Ditrysia</taxon>
        <taxon>Tineoidea</taxon>
        <taxon>Psychidae</taxon>
        <taxon>Oiketicinae</taxon>
        <taxon>Eumeta</taxon>
    </lineage>
</organism>
<evidence type="ECO:0000313" key="1">
    <source>
        <dbReference type="EMBL" id="GBP53647.1"/>
    </source>
</evidence>
<dbReference type="AlphaFoldDB" id="A0A4C1WU17"/>